<keyword evidence="2" id="KW-0805">Transcription regulation</keyword>
<dbReference type="PRINTS" id="PR00039">
    <property type="entry name" value="HTHLYSR"/>
</dbReference>
<keyword evidence="4" id="KW-0804">Transcription</keyword>
<evidence type="ECO:0000313" key="7">
    <source>
        <dbReference type="Proteomes" id="UP000185895"/>
    </source>
</evidence>
<gene>
    <name evidence="6" type="ORF">BJI46_13855</name>
</gene>
<organism evidence="6 7">
    <name type="scientific">Acinetobacter qingfengensis</name>
    <dbReference type="NCBI Taxonomy" id="1262585"/>
    <lineage>
        <taxon>Bacteria</taxon>
        <taxon>Pseudomonadati</taxon>
        <taxon>Pseudomonadota</taxon>
        <taxon>Gammaproteobacteria</taxon>
        <taxon>Moraxellales</taxon>
        <taxon>Moraxellaceae</taxon>
        <taxon>Acinetobacter</taxon>
    </lineage>
</organism>
<dbReference type="PANTHER" id="PTHR30126">
    <property type="entry name" value="HTH-TYPE TRANSCRIPTIONAL REGULATOR"/>
    <property type="match status" value="1"/>
</dbReference>
<feature type="domain" description="HTH lysR-type" evidence="5">
    <location>
        <begin position="1"/>
        <end position="58"/>
    </location>
</feature>
<accession>A0A1E7R3J9</accession>
<keyword evidence="7" id="KW-1185">Reference proteome</keyword>
<evidence type="ECO:0000256" key="2">
    <source>
        <dbReference type="ARBA" id="ARBA00023015"/>
    </source>
</evidence>
<sequence length="297" mass="32599">MEISDLITFSTVARCAGITRAAKELNTVQSNVTSRIKSLEDEVGVALFERHSRGVALTSAGLRLLPYASRITMLLHEATDAARDDGVALGSLRIGTMETTLAVRLPEILADYHSKYPNVELIVQTGPTAELVQKVLDNEIDGAFVAGPIDHALLEGEQIFNEKLVLITSRNIKSLADLQSATIPLTALMFRAGCAYRKKLEQLLTSLGRPHYHSLEFGTLEGILGCVAAGVGIALLPEHLIKNSNIYKQINIHEIDKDIANTPTIFIRRNDVREGTSMKFFKECLFDGDYSSKLSFN</sequence>
<dbReference type="CDD" id="cd08442">
    <property type="entry name" value="PBP2_YofA_SoxR_like"/>
    <property type="match status" value="1"/>
</dbReference>
<dbReference type="Gene3D" id="3.40.190.290">
    <property type="match status" value="1"/>
</dbReference>
<evidence type="ECO:0000256" key="4">
    <source>
        <dbReference type="ARBA" id="ARBA00023163"/>
    </source>
</evidence>
<dbReference type="AlphaFoldDB" id="A0A1E7R3J9"/>
<dbReference type="Proteomes" id="UP000185895">
    <property type="component" value="Unassembled WGS sequence"/>
</dbReference>
<evidence type="ECO:0000256" key="3">
    <source>
        <dbReference type="ARBA" id="ARBA00023125"/>
    </source>
</evidence>
<keyword evidence="3" id="KW-0238">DNA-binding</keyword>
<dbReference type="SUPFAM" id="SSF46785">
    <property type="entry name" value="Winged helix' DNA-binding domain"/>
    <property type="match status" value="1"/>
</dbReference>
<dbReference type="OrthoDB" id="464481at2"/>
<dbReference type="EMBL" id="MKKK01000039">
    <property type="protein sequence ID" value="OEY93871.1"/>
    <property type="molecule type" value="Genomic_DNA"/>
</dbReference>
<protein>
    <submittedName>
        <fullName evidence="6">Transcriptional regulator</fullName>
    </submittedName>
</protein>
<dbReference type="InterPro" id="IPR005119">
    <property type="entry name" value="LysR_subst-bd"/>
</dbReference>
<dbReference type="PANTHER" id="PTHR30126:SF40">
    <property type="entry name" value="HTH-TYPE TRANSCRIPTIONAL REGULATOR GLTR"/>
    <property type="match status" value="1"/>
</dbReference>
<dbReference type="Pfam" id="PF03466">
    <property type="entry name" value="LysR_substrate"/>
    <property type="match status" value="1"/>
</dbReference>
<dbReference type="InterPro" id="IPR000847">
    <property type="entry name" value="LysR_HTH_N"/>
</dbReference>
<dbReference type="Gene3D" id="1.10.10.10">
    <property type="entry name" value="Winged helix-like DNA-binding domain superfamily/Winged helix DNA-binding domain"/>
    <property type="match status" value="1"/>
</dbReference>
<dbReference type="Pfam" id="PF00126">
    <property type="entry name" value="HTH_1"/>
    <property type="match status" value="1"/>
</dbReference>
<dbReference type="SUPFAM" id="SSF53850">
    <property type="entry name" value="Periplasmic binding protein-like II"/>
    <property type="match status" value="1"/>
</dbReference>
<proteinExistence type="inferred from homology"/>
<name>A0A1E7R3J9_9GAMM</name>
<dbReference type="STRING" id="1262585.BJI46_13855"/>
<dbReference type="InterPro" id="IPR036390">
    <property type="entry name" value="WH_DNA-bd_sf"/>
</dbReference>
<comment type="similarity">
    <text evidence="1">Belongs to the LysR transcriptional regulatory family.</text>
</comment>
<reference evidence="6 7" key="1">
    <citation type="submission" date="2016-09" db="EMBL/GenBank/DDBJ databases">
        <authorList>
            <person name="Capua I."/>
            <person name="De Benedictis P."/>
            <person name="Joannis T."/>
            <person name="Lombin L.H."/>
            <person name="Cattoli G."/>
        </authorList>
    </citation>
    <scope>NUCLEOTIDE SEQUENCE [LARGE SCALE GENOMIC DNA]</scope>
    <source>
        <strain evidence="6 7">ANC 4671</strain>
    </source>
</reference>
<dbReference type="GO" id="GO:0000976">
    <property type="term" value="F:transcription cis-regulatory region binding"/>
    <property type="evidence" value="ECO:0007669"/>
    <property type="project" value="TreeGrafter"/>
</dbReference>
<evidence type="ECO:0000259" key="5">
    <source>
        <dbReference type="PROSITE" id="PS50931"/>
    </source>
</evidence>
<dbReference type="PROSITE" id="PS50931">
    <property type="entry name" value="HTH_LYSR"/>
    <property type="match status" value="1"/>
</dbReference>
<dbReference type="GO" id="GO:0003700">
    <property type="term" value="F:DNA-binding transcription factor activity"/>
    <property type="evidence" value="ECO:0007669"/>
    <property type="project" value="InterPro"/>
</dbReference>
<dbReference type="FunFam" id="1.10.10.10:FF:000001">
    <property type="entry name" value="LysR family transcriptional regulator"/>
    <property type="match status" value="1"/>
</dbReference>
<comment type="caution">
    <text evidence="6">The sequence shown here is derived from an EMBL/GenBank/DDBJ whole genome shotgun (WGS) entry which is preliminary data.</text>
</comment>
<evidence type="ECO:0000313" key="6">
    <source>
        <dbReference type="EMBL" id="OEY93871.1"/>
    </source>
</evidence>
<dbReference type="RefSeq" id="WP_070070360.1">
    <property type="nucleotide sequence ID" value="NZ_MKKK01000039.1"/>
</dbReference>
<evidence type="ECO:0000256" key="1">
    <source>
        <dbReference type="ARBA" id="ARBA00009437"/>
    </source>
</evidence>
<dbReference type="InterPro" id="IPR036388">
    <property type="entry name" value="WH-like_DNA-bd_sf"/>
</dbReference>